<gene>
    <name evidence="1" type="ORF">MYAER_3789</name>
</gene>
<sequence length="112" mass="12868">MGNAVKIIAAEIENYSLNTSDGNPFLTVNPLNPEIMDAFSPFPPDWTENAVHAYNFCCPYCGAKAKEAQAVWINRRAPVLGEDSRRKWQEFYHCQCDRVWWAWSSDRPAENK</sequence>
<reference evidence="1 2" key="1">
    <citation type="journal article" date="2015" name="Genome Announc.">
        <title>Complete Genome Sequence of Microcystis aeruginosa NIES-2549, a Bloom-Forming Cyanobacterium from Lake Kasumigaura, Japan.</title>
        <authorList>
            <person name="Yamaguchi H."/>
            <person name="Suzuki S."/>
            <person name="Tanabe Y."/>
            <person name="Osana Y."/>
            <person name="Shimura Y."/>
            <person name="Ishida K."/>
            <person name="Kawachi M."/>
        </authorList>
    </citation>
    <scope>NUCLEOTIDE SEQUENCE [LARGE SCALE GENOMIC DNA]</scope>
    <source>
        <strain evidence="1 2">NIES-2549</strain>
    </source>
</reference>
<organism evidence="1 2">
    <name type="scientific">Microcystis aeruginosa NIES-2549</name>
    <dbReference type="NCBI Taxonomy" id="1641812"/>
    <lineage>
        <taxon>Bacteria</taxon>
        <taxon>Bacillati</taxon>
        <taxon>Cyanobacteriota</taxon>
        <taxon>Cyanophyceae</taxon>
        <taxon>Oscillatoriophycideae</taxon>
        <taxon>Chroococcales</taxon>
        <taxon>Microcystaceae</taxon>
        <taxon>Microcystis</taxon>
    </lineage>
</organism>
<evidence type="ECO:0000313" key="1">
    <source>
        <dbReference type="EMBL" id="AKE66121.1"/>
    </source>
</evidence>
<proteinExistence type="predicted"/>
<name>A0A0F6U764_MICAE</name>
<dbReference type="AlphaFoldDB" id="A0A0F6U764"/>
<evidence type="ECO:0000313" key="2">
    <source>
        <dbReference type="Proteomes" id="UP000034103"/>
    </source>
</evidence>
<dbReference type="HOGENOM" id="CLU_2142989_0_0_3"/>
<dbReference type="PATRIC" id="fig|1641812.3.peg.3923"/>
<dbReference type="Proteomes" id="UP000034103">
    <property type="component" value="Chromosome"/>
</dbReference>
<accession>A0A0F6U764</accession>
<protein>
    <submittedName>
        <fullName evidence="1">Uncharacterized protein</fullName>
    </submittedName>
</protein>
<dbReference type="EMBL" id="CP011304">
    <property type="protein sequence ID" value="AKE66121.1"/>
    <property type="molecule type" value="Genomic_DNA"/>
</dbReference>